<dbReference type="Proteomes" id="UP001163046">
    <property type="component" value="Unassembled WGS sequence"/>
</dbReference>
<evidence type="ECO:0000313" key="1">
    <source>
        <dbReference type="EMBL" id="KAJ7391454.1"/>
    </source>
</evidence>
<dbReference type="PANTHER" id="PTHR47456">
    <property type="entry name" value="PHD-TYPE DOMAIN-CONTAINING PROTEIN"/>
    <property type="match status" value="1"/>
</dbReference>
<dbReference type="AlphaFoldDB" id="A0A9X0DB07"/>
<comment type="caution">
    <text evidence="1">The sequence shown here is derived from an EMBL/GenBank/DDBJ whole genome shotgun (WGS) entry which is preliminary data.</text>
</comment>
<dbReference type="OrthoDB" id="5945176at2759"/>
<gene>
    <name evidence="1" type="ORF">OS493_018501</name>
</gene>
<reference evidence="1" key="1">
    <citation type="submission" date="2023-01" db="EMBL/GenBank/DDBJ databases">
        <title>Genome assembly of the deep-sea coral Lophelia pertusa.</title>
        <authorList>
            <person name="Herrera S."/>
            <person name="Cordes E."/>
        </authorList>
    </citation>
    <scope>NUCLEOTIDE SEQUENCE</scope>
    <source>
        <strain evidence="1">USNM1676648</strain>
        <tissue evidence="1">Polyp</tissue>
    </source>
</reference>
<organism evidence="1 2">
    <name type="scientific">Desmophyllum pertusum</name>
    <dbReference type="NCBI Taxonomy" id="174260"/>
    <lineage>
        <taxon>Eukaryota</taxon>
        <taxon>Metazoa</taxon>
        <taxon>Cnidaria</taxon>
        <taxon>Anthozoa</taxon>
        <taxon>Hexacorallia</taxon>
        <taxon>Scleractinia</taxon>
        <taxon>Caryophylliina</taxon>
        <taxon>Caryophylliidae</taxon>
        <taxon>Desmophyllum</taxon>
    </lineage>
</organism>
<name>A0A9X0DB07_9CNID</name>
<keyword evidence="2" id="KW-1185">Reference proteome</keyword>
<dbReference type="EMBL" id="MU825406">
    <property type="protein sequence ID" value="KAJ7391454.1"/>
    <property type="molecule type" value="Genomic_DNA"/>
</dbReference>
<protein>
    <submittedName>
        <fullName evidence="1">Uncharacterized protein</fullName>
    </submittedName>
</protein>
<proteinExistence type="predicted"/>
<sequence length="109" mass="12720">MGALPVKNQHWHDALASMRRITCARTLSEFEKKKIGLLKDDKKLWDGLFLKVHWVWAYRKDRILVTVNTNNGVERQNLAFKYNAGRCSSSLSTILIILKEEFLPESFNR</sequence>
<evidence type="ECO:0000313" key="2">
    <source>
        <dbReference type="Proteomes" id="UP001163046"/>
    </source>
</evidence>
<accession>A0A9X0DB07</accession>